<dbReference type="Proteomes" id="UP000460194">
    <property type="component" value="Unassembled WGS sequence"/>
</dbReference>
<evidence type="ECO:0000256" key="2">
    <source>
        <dbReference type="ARBA" id="ARBA00023163"/>
    </source>
</evidence>
<proteinExistence type="predicted"/>
<dbReference type="InterPro" id="IPR007050">
    <property type="entry name" value="HTH_bacterioopsin"/>
</dbReference>
<dbReference type="PANTHER" id="PTHR34236">
    <property type="entry name" value="DIMETHYL SULFOXIDE REDUCTASE TRANSCRIPTIONAL ACTIVATOR"/>
    <property type="match status" value="1"/>
</dbReference>
<feature type="domain" description="HTH bat-type" evidence="3">
    <location>
        <begin position="58"/>
        <end position="109"/>
    </location>
</feature>
<accession>A0A6B1IK65</accession>
<comment type="caution">
    <text evidence="4">The sequence shown here is derived from an EMBL/GenBank/DDBJ whole genome shotgun (WGS) entry which is preliminary data.</text>
</comment>
<sequence length="132" mass="14185">MATNGAGDGGHTVLIETDPSVDIAAVLGTIADLDIDGIRVRDIRAKERSRVTISPEKLTEVQRRTLLRAVEAGYYAEPREATLADLSAEFNVSKSAISQRLHGAEATIVRQIGEEMTHGRVLDPTMASSQGE</sequence>
<dbReference type="PANTHER" id="PTHR34236:SF1">
    <property type="entry name" value="DIMETHYL SULFOXIDE REDUCTASE TRANSCRIPTIONAL ACTIVATOR"/>
    <property type="match status" value="1"/>
</dbReference>
<keyword evidence="1" id="KW-0805">Transcription regulation</keyword>
<organism evidence="4 5">
    <name type="scientific">Halorubrum distributum</name>
    <dbReference type="NCBI Taxonomy" id="29283"/>
    <lineage>
        <taxon>Archaea</taxon>
        <taxon>Methanobacteriati</taxon>
        <taxon>Methanobacteriota</taxon>
        <taxon>Stenosarchaea group</taxon>
        <taxon>Halobacteria</taxon>
        <taxon>Halobacteriales</taxon>
        <taxon>Haloferacaceae</taxon>
        <taxon>Halorubrum</taxon>
        <taxon>Halorubrum distributum group</taxon>
    </lineage>
</organism>
<dbReference type="Pfam" id="PF04967">
    <property type="entry name" value="HTH_10"/>
    <property type="match status" value="1"/>
</dbReference>
<dbReference type="AlphaFoldDB" id="A0A6B1IK65"/>
<evidence type="ECO:0000313" key="4">
    <source>
        <dbReference type="EMBL" id="MYL16150.1"/>
    </source>
</evidence>
<keyword evidence="2" id="KW-0804">Transcription</keyword>
<name>A0A6B1IK65_9EURY</name>
<evidence type="ECO:0000256" key="1">
    <source>
        <dbReference type="ARBA" id="ARBA00023015"/>
    </source>
</evidence>
<evidence type="ECO:0000313" key="5">
    <source>
        <dbReference type="Proteomes" id="UP000460194"/>
    </source>
</evidence>
<protein>
    <submittedName>
        <fullName evidence="4">Bacterio-opsin activator</fullName>
    </submittedName>
</protein>
<gene>
    <name evidence="4" type="ORF">GLW36_05730</name>
</gene>
<dbReference type="EMBL" id="WMEO01000006">
    <property type="protein sequence ID" value="MYL16150.1"/>
    <property type="molecule type" value="Genomic_DNA"/>
</dbReference>
<evidence type="ECO:0000259" key="3">
    <source>
        <dbReference type="Pfam" id="PF04967"/>
    </source>
</evidence>
<reference evidence="4 5" key="1">
    <citation type="submission" date="2019-11" db="EMBL/GenBank/DDBJ databases">
        <title>Genome sequences of 17 halophilic strains isolated from different environments.</title>
        <authorList>
            <person name="Furrow R.E."/>
        </authorList>
    </citation>
    <scope>NUCLEOTIDE SEQUENCE [LARGE SCALE GENOMIC DNA]</scope>
    <source>
        <strain evidence="4 5">22517_05_Cabo</strain>
    </source>
</reference>
<dbReference type="RefSeq" id="WP_080506888.1">
    <property type="nucleotide sequence ID" value="NZ_WMEO01000006.1"/>
</dbReference>